<feature type="compositionally biased region" description="Basic residues" evidence="2">
    <location>
        <begin position="118"/>
        <end position="134"/>
    </location>
</feature>
<comment type="caution">
    <text evidence="4">The sequence shown here is derived from an EMBL/GenBank/DDBJ whole genome shotgun (WGS) entry which is preliminary data.</text>
</comment>
<evidence type="ECO:0000313" key="5">
    <source>
        <dbReference type="Proteomes" id="UP000182235"/>
    </source>
</evidence>
<feature type="coiled-coil region" evidence="1">
    <location>
        <begin position="365"/>
        <end position="399"/>
    </location>
</feature>
<dbReference type="Proteomes" id="UP000182235">
    <property type="component" value="Unassembled WGS sequence"/>
</dbReference>
<name>A0A1J9PTQ6_9EURO</name>
<feature type="compositionally biased region" description="Basic and acidic residues" evidence="2">
    <location>
        <begin position="147"/>
        <end position="167"/>
    </location>
</feature>
<feature type="compositionally biased region" description="Low complexity" evidence="2">
    <location>
        <begin position="137"/>
        <end position="146"/>
    </location>
</feature>
<keyword evidence="5" id="KW-1185">Reference proteome</keyword>
<feature type="compositionally biased region" description="Basic residues" evidence="2">
    <location>
        <begin position="99"/>
        <end position="111"/>
    </location>
</feature>
<sequence>MASVNKGPQSAAAGTETVAITSRTSAAAQSPSASSAVPPLPTHGSASASTQAPNVTRRAEPPSSSHNRRRLHSQSHPPRIFTQLNNYNALALPDDSWLPRKKRHRHRHSLRHRDQGHLHTHSHHHLELHLHHHKESQQQQQQQLDRGLLDRDPDPSKPGLSEKDKEKRKYHHKRHASRDVRFPKAVRDHASMSLRPGKHGIRDKARGTAGTFGGGSASGVEELGVGTADSSAVQSFETNGLNANDSGSGTPEENLPFGKRRENVTMAEVKRERIRRMKEEESNRTSLNTLSTLSTTITRRLDTTYYSLLEKIANLHTTIYTFHALSTSAATLHSDFTHETDNLARDTTTQVDEFHSAFAAQIRRIESFEARMQAGAEKAAALNKRMEIVRQKIEAWDRREGEWQRRVTTRLRIFWAVVGTAVVVLVAAWGVQQLRPLEGSVGMGKGGGKQMGTGIGMGIGGVRVGVSGTNVSTANSTCGLSERGTEDGGNVWVDDTCSRLPFRE</sequence>
<protein>
    <submittedName>
        <fullName evidence="4">Uncharacterized protein</fullName>
    </submittedName>
</protein>
<keyword evidence="3" id="KW-1133">Transmembrane helix</keyword>
<keyword evidence="1" id="KW-0175">Coiled coil</keyword>
<gene>
    <name evidence="4" type="ORF">AJ78_00285</name>
</gene>
<feature type="region of interest" description="Disordered" evidence="2">
    <location>
        <begin position="98"/>
        <end position="215"/>
    </location>
</feature>
<evidence type="ECO:0000256" key="1">
    <source>
        <dbReference type="SAM" id="Coils"/>
    </source>
</evidence>
<dbReference type="OrthoDB" id="5419542at2759"/>
<keyword evidence="3" id="KW-0812">Transmembrane</keyword>
<feature type="compositionally biased region" description="Basic and acidic residues" evidence="2">
    <location>
        <begin position="177"/>
        <end position="190"/>
    </location>
</feature>
<feature type="compositionally biased region" description="Low complexity" evidence="2">
    <location>
        <begin position="25"/>
        <end position="37"/>
    </location>
</feature>
<dbReference type="AlphaFoldDB" id="A0A1J9PTQ6"/>
<organism evidence="4 5">
    <name type="scientific">Emergomyces pasteurianus Ep9510</name>
    <dbReference type="NCBI Taxonomy" id="1447872"/>
    <lineage>
        <taxon>Eukaryota</taxon>
        <taxon>Fungi</taxon>
        <taxon>Dikarya</taxon>
        <taxon>Ascomycota</taxon>
        <taxon>Pezizomycotina</taxon>
        <taxon>Eurotiomycetes</taxon>
        <taxon>Eurotiomycetidae</taxon>
        <taxon>Onygenales</taxon>
        <taxon>Ajellomycetaceae</taxon>
        <taxon>Emergomyces</taxon>
    </lineage>
</organism>
<dbReference type="VEuPathDB" id="FungiDB:AJ78_00285"/>
<keyword evidence="3" id="KW-0472">Membrane</keyword>
<dbReference type="EMBL" id="LGRN01000004">
    <property type="protein sequence ID" value="OJD19785.1"/>
    <property type="molecule type" value="Genomic_DNA"/>
</dbReference>
<reference evidence="4 5" key="1">
    <citation type="submission" date="2015-07" db="EMBL/GenBank/DDBJ databases">
        <title>Emmonsia species relationships and genome sequence.</title>
        <authorList>
            <consortium name="The Broad Institute Genomics Platform"/>
            <person name="Cuomo C.A."/>
            <person name="Munoz J.F."/>
            <person name="Imamovic A."/>
            <person name="Priest M.E."/>
            <person name="Young S."/>
            <person name="Clay O.K."/>
            <person name="McEwen J.G."/>
        </authorList>
    </citation>
    <scope>NUCLEOTIDE SEQUENCE [LARGE SCALE GENOMIC DNA]</scope>
    <source>
        <strain evidence="4 5">UAMH 9510</strain>
    </source>
</reference>
<feature type="compositionally biased region" description="Polar residues" evidence="2">
    <location>
        <begin position="44"/>
        <end position="54"/>
    </location>
</feature>
<evidence type="ECO:0000256" key="2">
    <source>
        <dbReference type="SAM" id="MobiDB-lite"/>
    </source>
</evidence>
<dbReference type="STRING" id="1447872.A0A1J9PTQ6"/>
<accession>A0A1J9PTQ6</accession>
<proteinExistence type="predicted"/>
<feature type="region of interest" description="Disordered" evidence="2">
    <location>
        <begin position="1"/>
        <end position="78"/>
    </location>
</feature>
<feature type="transmembrane region" description="Helical" evidence="3">
    <location>
        <begin position="413"/>
        <end position="431"/>
    </location>
</feature>
<evidence type="ECO:0000256" key="3">
    <source>
        <dbReference type="SAM" id="Phobius"/>
    </source>
</evidence>
<evidence type="ECO:0000313" key="4">
    <source>
        <dbReference type="EMBL" id="OJD19785.1"/>
    </source>
</evidence>